<keyword evidence="1" id="KW-1133">Transmembrane helix</keyword>
<evidence type="ECO:0000313" key="2">
    <source>
        <dbReference type="EMBL" id="TYL38720.1"/>
    </source>
</evidence>
<dbReference type="RefSeq" id="WP_148857705.1">
    <property type="nucleotide sequence ID" value="NZ_PHNJ01000004.1"/>
</dbReference>
<dbReference type="AlphaFoldDB" id="A0A8J8Q237"/>
<organism evidence="2 3">
    <name type="scientific">Natronococcus pandeyae</name>
    <dbReference type="NCBI Taxonomy" id="2055836"/>
    <lineage>
        <taxon>Archaea</taxon>
        <taxon>Methanobacteriati</taxon>
        <taxon>Methanobacteriota</taxon>
        <taxon>Stenosarchaea group</taxon>
        <taxon>Halobacteria</taxon>
        <taxon>Halobacteriales</taxon>
        <taxon>Natrialbaceae</taxon>
        <taxon>Natronococcus</taxon>
    </lineage>
</organism>
<sequence length="108" mass="12093">MTSNSDRIFGYPRKTVILEIWRISYAIGITGVIMMIAGFSLYWVDTEVLGSAESAIGVLLFVVFPIMLVLGLYIYDRRHERDLIIADAVMHVIRPIAALIRLLRGAGP</sequence>
<feature type="transmembrane region" description="Helical" evidence="1">
    <location>
        <begin position="20"/>
        <end position="43"/>
    </location>
</feature>
<accession>A0A8J8Q237</accession>
<feature type="transmembrane region" description="Helical" evidence="1">
    <location>
        <begin position="55"/>
        <end position="75"/>
    </location>
</feature>
<proteinExistence type="predicted"/>
<evidence type="ECO:0000256" key="1">
    <source>
        <dbReference type="SAM" id="Phobius"/>
    </source>
</evidence>
<keyword evidence="1" id="KW-0812">Transmembrane</keyword>
<reference evidence="2" key="1">
    <citation type="submission" date="2017-11" db="EMBL/GenBank/DDBJ databases">
        <authorList>
            <person name="Kajale S.C."/>
            <person name="Sharma A."/>
        </authorList>
    </citation>
    <scope>NUCLEOTIDE SEQUENCE</scope>
    <source>
        <strain evidence="2">LS1_42</strain>
    </source>
</reference>
<gene>
    <name evidence="2" type="ORF">CV102_09380</name>
</gene>
<dbReference type="EMBL" id="PHNJ01000004">
    <property type="protein sequence ID" value="TYL38720.1"/>
    <property type="molecule type" value="Genomic_DNA"/>
</dbReference>
<keyword evidence="3" id="KW-1185">Reference proteome</keyword>
<name>A0A8J8Q237_9EURY</name>
<evidence type="ECO:0000313" key="3">
    <source>
        <dbReference type="Proteomes" id="UP000766904"/>
    </source>
</evidence>
<keyword evidence="1" id="KW-0472">Membrane</keyword>
<dbReference type="OrthoDB" id="169678at2157"/>
<dbReference type="Proteomes" id="UP000766904">
    <property type="component" value="Unassembled WGS sequence"/>
</dbReference>
<comment type="caution">
    <text evidence="2">The sequence shown here is derived from an EMBL/GenBank/DDBJ whole genome shotgun (WGS) entry which is preliminary data.</text>
</comment>
<protein>
    <submittedName>
        <fullName evidence="2">Uncharacterized protein</fullName>
    </submittedName>
</protein>